<evidence type="ECO:0000256" key="1">
    <source>
        <dbReference type="SAM" id="Phobius"/>
    </source>
</evidence>
<dbReference type="Proteomes" id="UP000023152">
    <property type="component" value="Unassembled WGS sequence"/>
</dbReference>
<keyword evidence="1" id="KW-0812">Transmembrane</keyword>
<keyword evidence="1" id="KW-0472">Membrane</keyword>
<feature type="transmembrane region" description="Helical" evidence="1">
    <location>
        <begin position="81"/>
        <end position="97"/>
    </location>
</feature>
<keyword evidence="3" id="KW-1185">Reference proteome</keyword>
<name>X6M2U6_RETFI</name>
<feature type="transmembrane region" description="Helical" evidence="1">
    <location>
        <begin position="58"/>
        <end position="75"/>
    </location>
</feature>
<proteinExistence type="predicted"/>
<sequence length="336" mass="39360">MYIKMVFTPFIVFFDILEFICKTCVTNTVFAVFLWVNFGAICLYQAHVYKYTDMLEPAATLLWVGFFANVFVIWYTSSERAFLYLGNEISLLGFISVKKLVLMADTRIAAEKVKRMHYAFICSLFAKFARRVEKLIVCCLYTIVKEYINCQDNEQDSSSPAPLTSDVQNKYSSEYDAMCSSPSFGLMVVSVIFCTLDWFLLLALALYWHVNDRYQRDVCYDDTKTVWHEHTLFTISSVSSTVTWIGRILHGEFSKYEFFLKAEDADRLHQYLTENGLWFSKLKSDEPGARELMPKAYMNIHFQKKLYHDFFLNECFNDVNILITWNVKLKFLSIFK</sequence>
<keyword evidence="1" id="KW-1133">Transmembrane helix</keyword>
<dbReference type="AlphaFoldDB" id="X6M2U6"/>
<protein>
    <submittedName>
        <fullName evidence="2">Uncharacterized protein</fullName>
    </submittedName>
</protein>
<feature type="transmembrane region" description="Helical" evidence="1">
    <location>
        <begin position="29"/>
        <end position="46"/>
    </location>
</feature>
<dbReference type="EMBL" id="ASPP01025744">
    <property type="protein sequence ID" value="ETO07777.1"/>
    <property type="molecule type" value="Genomic_DNA"/>
</dbReference>
<organism evidence="2 3">
    <name type="scientific">Reticulomyxa filosa</name>
    <dbReference type="NCBI Taxonomy" id="46433"/>
    <lineage>
        <taxon>Eukaryota</taxon>
        <taxon>Sar</taxon>
        <taxon>Rhizaria</taxon>
        <taxon>Retaria</taxon>
        <taxon>Foraminifera</taxon>
        <taxon>Monothalamids</taxon>
        <taxon>Reticulomyxidae</taxon>
        <taxon>Reticulomyxa</taxon>
    </lineage>
</organism>
<accession>X6M2U6</accession>
<evidence type="ECO:0000313" key="3">
    <source>
        <dbReference type="Proteomes" id="UP000023152"/>
    </source>
</evidence>
<feature type="transmembrane region" description="Helical" evidence="1">
    <location>
        <begin position="184"/>
        <end position="208"/>
    </location>
</feature>
<comment type="caution">
    <text evidence="2">The sequence shown here is derived from an EMBL/GenBank/DDBJ whole genome shotgun (WGS) entry which is preliminary data.</text>
</comment>
<reference evidence="2 3" key="1">
    <citation type="journal article" date="2013" name="Curr. Biol.">
        <title>The Genome of the Foraminiferan Reticulomyxa filosa.</title>
        <authorList>
            <person name="Glockner G."/>
            <person name="Hulsmann N."/>
            <person name="Schleicher M."/>
            <person name="Noegel A.A."/>
            <person name="Eichinger L."/>
            <person name="Gallinger C."/>
            <person name="Pawlowski J."/>
            <person name="Sierra R."/>
            <person name="Euteneuer U."/>
            <person name="Pillet L."/>
            <person name="Moustafa A."/>
            <person name="Platzer M."/>
            <person name="Groth M."/>
            <person name="Szafranski K."/>
            <person name="Schliwa M."/>
        </authorList>
    </citation>
    <scope>NUCLEOTIDE SEQUENCE [LARGE SCALE GENOMIC DNA]</scope>
</reference>
<evidence type="ECO:0000313" key="2">
    <source>
        <dbReference type="EMBL" id="ETO07777.1"/>
    </source>
</evidence>
<gene>
    <name evidence="2" type="ORF">RFI_29613</name>
</gene>